<dbReference type="WBParaSite" id="HDID_0001049401-mRNA-1">
    <property type="protein sequence ID" value="HDID_0001049401-mRNA-1"/>
    <property type="gene ID" value="HDID_0001049401"/>
</dbReference>
<evidence type="ECO:0000313" key="3">
    <source>
        <dbReference type="WBParaSite" id="HDID_0001049401-mRNA-1"/>
    </source>
</evidence>
<reference evidence="3" key="1">
    <citation type="submission" date="2017-02" db="UniProtKB">
        <authorList>
            <consortium name="WormBaseParasite"/>
        </authorList>
    </citation>
    <scope>IDENTIFICATION</scope>
</reference>
<proteinExistence type="predicted"/>
<dbReference type="Proteomes" id="UP000274504">
    <property type="component" value="Unassembled WGS sequence"/>
</dbReference>
<gene>
    <name evidence="1" type="ORF">HDID_LOCUS10492</name>
</gene>
<evidence type="ECO:0000313" key="2">
    <source>
        <dbReference type="Proteomes" id="UP000274504"/>
    </source>
</evidence>
<dbReference type="EMBL" id="UYSG01011720">
    <property type="protein sequence ID" value="VDL63437.1"/>
    <property type="molecule type" value="Genomic_DNA"/>
</dbReference>
<sequence>MAQESATSKVKALLEWGNASRDDLARIARTSAFRDMISLPGIQAMPDLIADLFVEDIDITVKWTGDGVRMRE</sequence>
<reference evidence="1 2" key="2">
    <citation type="submission" date="2018-11" db="EMBL/GenBank/DDBJ databases">
        <authorList>
            <consortium name="Pathogen Informatics"/>
        </authorList>
    </citation>
    <scope>NUCLEOTIDE SEQUENCE [LARGE SCALE GENOMIC DNA]</scope>
</reference>
<protein>
    <submittedName>
        <fullName evidence="3">Nuclear transport factor 2 family protein</fullName>
    </submittedName>
</protein>
<dbReference type="OrthoDB" id="6247168at2759"/>
<name>A0A0R3SXL1_HYMDI</name>
<evidence type="ECO:0000313" key="1">
    <source>
        <dbReference type="EMBL" id="VDL63437.1"/>
    </source>
</evidence>
<accession>A0A0R3SXL1</accession>
<organism evidence="3">
    <name type="scientific">Hymenolepis diminuta</name>
    <name type="common">Rat tapeworm</name>
    <dbReference type="NCBI Taxonomy" id="6216"/>
    <lineage>
        <taxon>Eukaryota</taxon>
        <taxon>Metazoa</taxon>
        <taxon>Spiralia</taxon>
        <taxon>Lophotrochozoa</taxon>
        <taxon>Platyhelminthes</taxon>
        <taxon>Cestoda</taxon>
        <taxon>Eucestoda</taxon>
        <taxon>Cyclophyllidea</taxon>
        <taxon>Hymenolepididae</taxon>
        <taxon>Hymenolepis</taxon>
    </lineage>
</organism>
<dbReference type="AlphaFoldDB" id="A0A0R3SXL1"/>